<evidence type="ECO:0000256" key="2">
    <source>
        <dbReference type="PROSITE-ProRule" id="PRU00176"/>
    </source>
</evidence>
<evidence type="ECO:0000256" key="1">
    <source>
        <dbReference type="ARBA" id="ARBA00022884"/>
    </source>
</evidence>
<evidence type="ECO:0000259" key="4">
    <source>
        <dbReference type="PROSITE" id="PS50102"/>
    </source>
</evidence>
<dbReference type="EMBL" id="GIBP01006778">
    <property type="protein sequence ID" value="NDV35747.1"/>
    <property type="molecule type" value="Transcribed_RNA"/>
</dbReference>
<name>A0A6B2LFW6_9EUKA</name>
<feature type="compositionally biased region" description="Low complexity" evidence="3">
    <location>
        <begin position="215"/>
        <end position="236"/>
    </location>
</feature>
<dbReference type="Gene3D" id="3.30.70.330">
    <property type="match status" value="2"/>
</dbReference>
<evidence type="ECO:0000313" key="5">
    <source>
        <dbReference type="EMBL" id="NDV35747.1"/>
    </source>
</evidence>
<sequence>MPIDVKEREIQLLCRPFVGFDFCNLNLKGESPTAFVKFKDRESADTARQHLDGTDFDLDYPGEKLKVDFARSDTLKKQRADEYTDPQDGKRRKLGATPKYYYSGENYPQYYRYPPSYGNDYYFYYTGHPQSNTLFVGNLPPNCTESDIMNIFKGYHGFKTVRTTTLKNRMVAFVQFSDEQYAAAVLNQVHGHIRLYGNVLHIEFAQGTRDSRHLPTSPRHSYSPRSPSRSPSGNGD</sequence>
<dbReference type="InterPro" id="IPR035979">
    <property type="entry name" value="RBD_domain_sf"/>
</dbReference>
<feature type="region of interest" description="Disordered" evidence="3">
    <location>
        <begin position="209"/>
        <end position="236"/>
    </location>
</feature>
<protein>
    <recommendedName>
        <fullName evidence="4">RRM domain-containing protein</fullName>
    </recommendedName>
</protein>
<feature type="domain" description="RRM" evidence="4">
    <location>
        <begin position="132"/>
        <end position="207"/>
    </location>
</feature>
<dbReference type="PANTHER" id="PTHR10501">
    <property type="entry name" value="U1 SMALL NUCLEAR RIBONUCLEOPROTEIN A/U2 SMALL NUCLEAR RIBONUCLEOPROTEIN B"/>
    <property type="match status" value="1"/>
</dbReference>
<accession>A0A6B2LFW6</accession>
<dbReference type="InterPro" id="IPR000504">
    <property type="entry name" value="RRM_dom"/>
</dbReference>
<reference evidence="5" key="1">
    <citation type="journal article" date="2020" name="J. Eukaryot. Microbiol.">
        <title>De novo Sequencing, Assembly and Annotation of the Transcriptome for the Free-Living Testate Amoeba Arcella intermedia.</title>
        <authorList>
            <person name="Ribeiro G.M."/>
            <person name="Porfirio-Sousa A.L."/>
            <person name="Maurer-Alcala X.X."/>
            <person name="Katz L.A."/>
            <person name="Lahr D.J.G."/>
        </authorList>
    </citation>
    <scope>NUCLEOTIDE SEQUENCE</scope>
</reference>
<dbReference type="AlphaFoldDB" id="A0A6B2LFW6"/>
<dbReference type="SMART" id="SM00360">
    <property type="entry name" value="RRM"/>
    <property type="match status" value="2"/>
</dbReference>
<organism evidence="5">
    <name type="scientific">Arcella intermedia</name>
    <dbReference type="NCBI Taxonomy" id="1963864"/>
    <lineage>
        <taxon>Eukaryota</taxon>
        <taxon>Amoebozoa</taxon>
        <taxon>Tubulinea</taxon>
        <taxon>Elardia</taxon>
        <taxon>Arcellinida</taxon>
        <taxon>Sphaerothecina</taxon>
        <taxon>Arcellidae</taxon>
        <taxon>Arcella</taxon>
    </lineage>
</organism>
<dbReference type="Pfam" id="PF00076">
    <property type="entry name" value="RRM_1"/>
    <property type="match status" value="2"/>
</dbReference>
<evidence type="ECO:0000256" key="3">
    <source>
        <dbReference type="SAM" id="MobiDB-lite"/>
    </source>
</evidence>
<feature type="domain" description="RRM" evidence="4">
    <location>
        <begin position="1"/>
        <end position="72"/>
    </location>
</feature>
<dbReference type="InterPro" id="IPR012677">
    <property type="entry name" value="Nucleotide-bd_a/b_plait_sf"/>
</dbReference>
<dbReference type="GO" id="GO:0003723">
    <property type="term" value="F:RNA binding"/>
    <property type="evidence" value="ECO:0007669"/>
    <property type="project" value="UniProtKB-UniRule"/>
</dbReference>
<dbReference type="PROSITE" id="PS50102">
    <property type="entry name" value="RRM"/>
    <property type="match status" value="2"/>
</dbReference>
<proteinExistence type="predicted"/>
<dbReference type="SUPFAM" id="SSF54928">
    <property type="entry name" value="RNA-binding domain, RBD"/>
    <property type="match status" value="2"/>
</dbReference>
<keyword evidence="1 2" id="KW-0694">RNA-binding</keyword>